<evidence type="ECO:0000313" key="1">
    <source>
        <dbReference type="EMBL" id="TDG00879.1"/>
    </source>
</evidence>
<proteinExistence type="predicted"/>
<dbReference type="RefSeq" id="WP_133225589.1">
    <property type="nucleotide sequence ID" value="NZ_SMRT01000001.1"/>
</dbReference>
<keyword evidence="2" id="KW-1185">Reference proteome</keyword>
<gene>
    <name evidence="1" type="ORF">E1757_04515</name>
</gene>
<organism evidence="1 2">
    <name type="scientific">Paenibacillus piri</name>
    <dbReference type="NCBI Taxonomy" id="2547395"/>
    <lineage>
        <taxon>Bacteria</taxon>
        <taxon>Bacillati</taxon>
        <taxon>Bacillota</taxon>
        <taxon>Bacilli</taxon>
        <taxon>Bacillales</taxon>
        <taxon>Paenibacillaceae</taxon>
        <taxon>Paenibacillus</taxon>
    </lineage>
</organism>
<protein>
    <submittedName>
        <fullName evidence="1">Uncharacterized protein</fullName>
    </submittedName>
</protein>
<evidence type="ECO:0000313" key="2">
    <source>
        <dbReference type="Proteomes" id="UP000295636"/>
    </source>
</evidence>
<dbReference type="AlphaFoldDB" id="A0A4R5KZW9"/>
<comment type="caution">
    <text evidence="1">The sequence shown here is derived from an EMBL/GenBank/DDBJ whole genome shotgun (WGS) entry which is preliminary data.</text>
</comment>
<dbReference type="OrthoDB" id="2605071at2"/>
<reference evidence="1 2" key="1">
    <citation type="submission" date="2019-03" db="EMBL/GenBank/DDBJ databases">
        <title>This is whole genome sequence of Paenibacillus sp MS74 strain.</title>
        <authorList>
            <person name="Trinh H.N."/>
        </authorList>
    </citation>
    <scope>NUCLEOTIDE SEQUENCE [LARGE SCALE GENOMIC DNA]</scope>
    <source>
        <strain evidence="1 2">MS74</strain>
    </source>
</reference>
<sequence>MPRIHRRSSSLEPHSLVLENGHLIGVSDADPVELLEIAKASYTEPDFARLSYSVSKIRLRTYVDEFFSSIIETLPVESDDSTGSSSETALTNEQPVRCLVVDNDDLGTRLATIQEYKFVTGTAPFAGVGVYVIYSKDNLGDKSKQLALEKVAQNLDLSTYLMVAIVQPDQSWQIALGYLNVHSPKSMYKFSNVRYASVSFALFDPVSLISSIITGKTLKDVQHVSLHSLIPLTRDLSFYK</sequence>
<accession>A0A4R5KZW9</accession>
<dbReference type="EMBL" id="SMRT01000001">
    <property type="protein sequence ID" value="TDG00879.1"/>
    <property type="molecule type" value="Genomic_DNA"/>
</dbReference>
<dbReference type="Proteomes" id="UP000295636">
    <property type="component" value="Unassembled WGS sequence"/>
</dbReference>
<name>A0A4R5KZW9_9BACL</name>